<protein>
    <submittedName>
        <fullName evidence="1">Uncharacterized protein</fullName>
    </submittedName>
</protein>
<keyword evidence="2" id="KW-1185">Reference proteome</keyword>
<dbReference type="Proteomes" id="UP000298653">
    <property type="component" value="Chromosome"/>
</dbReference>
<dbReference type="OrthoDB" id="9808443at2"/>
<dbReference type="RefSeq" id="WP_137327509.1">
    <property type="nucleotide sequence ID" value="NZ_CP040058.1"/>
</dbReference>
<reference evidence="1 2" key="1">
    <citation type="submission" date="2019-05" db="EMBL/GenBank/DDBJ databases">
        <title>Complete genome sequencing of Anaerostipes rhamnosivorans.</title>
        <authorList>
            <person name="Bui T.P.N."/>
            <person name="de Vos W.M."/>
        </authorList>
    </citation>
    <scope>NUCLEOTIDE SEQUENCE [LARGE SCALE GENOMIC DNA]</scope>
    <source>
        <strain evidence="1 2">1y2</strain>
    </source>
</reference>
<dbReference type="Pfam" id="PF18143">
    <property type="entry name" value="HAD_SAK_2"/>
    <property type="match status" value="1"/>
</dbReference>
<evidence type="ECO:0000313" key="2">
    <source>
        <dbReference type="Proteomes" id="UP000298653"/>
    </source>
</evidence>
<gene>
    <name evidence="1" type="ORF">AR1Y2_0449</name>
</gene>
<dbReference type="AlphaFoldDB" id="A0A4P8IDR2"/>
<dbReference type="EMBL" id="CP040058">
    <property type="protein sequence ID" value="QCP33903.1"/>
    <property type="molecule type" value="Genomic_DNA"/>
</dbReference>
<sequence length="170" mass="19798">MAFGKRWFRKKADRIIFLDIDGVLNSMDLFDKMEEKKIEPFMGIDVDEDNLKHLKFIVEQTGAKIVLSSSWRHAWHEKGPMMTIGKALDQAMASYGMKIISKTKHLHKGNRSLEVIDWMRGKHIQSFVILDDTDYDWVEYGLGEHWVRTDFMEGGLNRELALKAVNILNQ</sequence>
<proteinExistence type="predicted"/>
<accession>A0A4P8IDR2</accession>
<dbReference type="KEGG" id="arf:AR1Y2_0449"/>
<evidence type="ECO:0000313" key="1">
    <source>
        <dbReference type="EMBL" id="QCP33903.1"/>
    </source>
</evidence>
<name>A0A4P8IDR2_9FIRM</name>
<organism evidence="1 2">
    <name type="scientific">Anaerostipes rhamnosivorans</name>
    <dbReference type="NCBI Taxonomy" id="1229621"/>
    <lineage>
        <taxon>Bacteria</taxon>
        <taxon>Bacillati</taxon>
        <taxon>Bacillota</taxon>
        <taxon>Clostridia</taxon>
        <taxon>Lachnospirales</taxon>
        <taxon>Lachnospiraceae</taxon>
        <taxon>Anaerostipes</taxon>
    </lineage>
</organism>